<dbReference type="InterPro" id="IPR009392">
    <property type="entry name" value="ACP53EA"/>
</dbReference>
<sequence length="121" mass="13539">MKLTKVTLVLCLLAIVCVAQTKAQELSWEKWLGCNRIGTKAVASLVREIIPELRTLLNCLDFSPPTNLVGSGYLGKLKLYYEFLKRSSHEKAFCLLAPLRGTVKLLRPYVNSLGTQKCLLD</sequence>
<proteinExistence type="predicted"/>
<evidence type="ECO:0000256" key="1">
    <source>
        <dbReference type="SAM" id="SignalP"/>
    </source>
</evidence>
<keyword evidence="3" id="KW-1185">Reference proteome</keyword>
<dbReference type="AlphaFoldDB" id="A0A6P4FFI4"/>
<evidence type="ECO:0000313" key="2">
    <source>
        <dbReference type="EnsemblMetazoa" id="XP_016988717.1"/>
    </source>
</evidence>
<gene>
    <name evidence="4" type="primary">LOC108051216</name>
    <name evidence="2" type="synonym">108051216</name>
</gene>
<dbReference type="CTD" id="36874"/>
<dbReference type="EnsemblMetazoa" id="XM_017133228.1">
    <property type="protein sequence ID" value="XP_016988717.1"/>
    <property type="gene ID" value="LOC108051216"/>
</dbReference>
<dbReference type="Pfam" id="PF06313">
    <property type="entry name" value="ACP53EA"/>
    <property type="match status" value="1"/>
</dbReference>
<protein>
    <submittedName>
        <fullName evidence="4">Accessory gland protein Acp53Ea</fullName>
    </submittedName>
</protein>
<name>A0A6P4FFI4_DRORH</name>
<reference evidence="3" key="1">
    <citation type="journal article" date="2021" name="Elife">
        <title>Highly contiguous assemblies of 101 drosophilid genomes.</title>
        <authorList>
            <person name="Kim B.Y."/>
            <person name="Wang J.R."/>
            <person name="Miller D.E."/>
            <person name="Barmina O."/>
            <person name="Delaney E."/>
            <person name="Thompson A."/>
            <person name="Comeault A.A."/>
            <person name="Peede D."/>
            <person name="D'Agostino E.R."/>
            <person name="Pelaez J."/>
            <person name="Aguilar J.M."/>
            <person name="Haji D."/>
            <person name="Matsunaga T."/>
            <person name="Armstrong E.E."/>
            <person name="Zych M."/>
            <person name="Ogawa Y."/>
            <person name="Stamenkovic-Radak M."/>
            <person name="Jelic M."/>
            <person name="Veselinovic M.S."/>
            <person name="Tanaskovic M."/>
            <person name="Eric P."/>
            <person name="Gao J.J."/>
            <person name="Katoh T.K."/>
            <person name="Toda M.J."/>
            <person name="Watabe H."/>
            <person name="Watada M."/>
            <person name="Davis J.S."/>
            <person name="Moyle L.C."/>
            <person name="Manoli G."/>
            <person name="Bertolini E."/>
            <person name="Kostal V."/>
            <person name="Hawley R.S."/>
            <person name="Takahashi A."/>
            <person name="Jones C.D."/>
            <person name="Price D.K."/>
            <person name="Whiteman N."/>
            <person name="Kopp A."/>
            <person name="Matute D.R."/>
            <person name="Petrov D.A."/>
        </authorList>
    </citation>
    <scope>NUCLEOTIDE SEQUENCE [LARGE SCALE GENOMIC DNA]</scope>
</reference>
<reference evidence="2" key="3">
    <citation type="submission" date="2025-05" db="UniProtKB">
        <authorList>
            <consortium name="EnsemblMetazoa"/>
        </authorList>
    </citation>
    <scope>IDENTIFICATION</scope>
</reference>
<evidence type="ECO:0000313" key="4">
    <source>
        <dbReference type="RefSeq" id="XP_016988717.1"/>
    </source>
</evidence>
<organism evidence="4">
    <name type="scientific">Drosophila rhopaloa</name>
    <name type="common">Fruit fly</name>
    <dbReference type="NCBI Taxonomy" id="1041015"/>
    <lineage>
        <taxon>Eukaryota</taxon>
        <taxon>Metazoa</taxon>
        <taxon>Ecdysozoa</taxon>
        <taxon>Arthropoda</taxon>
        <taxon>Hexapoda</taxon>
        <taxon>Insecta</taxon>
        <taxon>Pterygota</taxon>
        <taxon>Neoptera</taxon>
        <taxon>Endopterygota</taxon>
        <taxon>Diptera</taxon>
        <taxon>Brachycera</taxon>
        <taxon>Muscomorpha</taxon>
        <taxon>Ephydroidea</taxon>
        <taxon>Drosophilidae</taxon>
        <taxon>Drosophila</taxon>
        <taxon>Sophophora</taxon>
    </lineage>
</organism>
<evidence type="ECO:0000313" key="3">
    <source>
        <dbReference type="Proteomes" id="UP001652680"/>
    </source>
</evidence>
<reference evidence="4" key="2">
    <citation type="submission" date="2025-04" db="UniProtKB">
        <authorList>
            <consortium name="RefSeq"/>
        </authorList>
    </citation>
    <scope>IDENTIFICATION</scope>
</reference>
<accession>A0A6P4FFI4</accession>
<dbReference type="OrthoDB" id="7852344at2759"/>
<dbReference type="Proteomes" id="UP001652680">
    <property type="component" value="Unassembled WGS sequence"/>
</dbReference>
<feature type="signal peptide" evidence="1">
    <location>
        <begin position="1"/>
        <end position="23"/>
    </location>
</feature>
<dbReference type="RefSeq" id="XP_016988717.1">
    <property type="nucleotide sequence ID" value="XM_017133228.1"/>
</dbReference>
<feature type="chain" id="PRO_5027879362" evidence="1">
    <location>
        <begin position="24"/>
        <end position="121"/>
    </location>
</feature>
<keyword evidence="1" id="KW-0732">Signal</keyword>
<dbReference type="GeneID" id="108051216"/>